<evidence type="ECO:0000313" key="7">
    <source>
        <dbReference type="Proteomes" id="UP000433483"/>
    </source>
</evidence>
<dbReference type="EMBL" id="QXGC01000584">
    <property type="protein sequence ID" value="KAE9228835.1"/>
    <property type="molecule type" value="Genomic_DNA"/>
</dbReference>
<keyword evidence="1" id="KW-0732">Signal</keyword>
<evidence type="ECO:0000313" key="5">
    <source>
        <dbReference type="EMBL" id="KAE9191987.1"/>
    </source>
</evidence>
<evidence type="ECO:0000313" key="6">
    <source>
        <dbReference type="EMBL" id="KAE9228835.1"/>
    </source>
</evidence>
<proteinExistence type="predicted"/>
<evidence type="ECO:0000313" key="8">
    <source>
        <dbReference type="Proteomes" id="UP000441208"/>
    </source>
</evidence>
<dbReference type="AlphaFoldDB" id="A0A6A3X3H9"/>
<organism evidence="5 7">
    <name type="scientific">Phytophthora fragariae</name>
    <dbReference type="NCBI Taxonomy" id="53985"/>
    <lineage>
        <taxon>Eukaryota</taxon>
        <taxon>Sar</taxon>
        <taxon>Stramenopiles</taxon>
        <taxon>Oomycota</taxon>
        <taxon>Peronosporomycetes</taxon>
        <taxon>Peronosporales</taxon>
        <taxon>Peronosporaceae</taxon>
        <taxon>Phytophthora</taxon>
    </lineage>
</organism>
<gene>
    <name evidence="6" type="ORF">PF004_g10971</name>
    <name evidence="5" type="ORF">PF005_g18626</name>
    <name evidence="3" type="ORF">PF007_g20142</name>
    <name evidence="4" type="ORF">PF010_g11329</name>
    <name evidence="2" type="ORF">PF011_g17333</name>
</gene>
<sequence length="72" mass="7751">MVRPGPHSLKTLAIAWVTLTSSIPSSVGTISRRSLRTMLEIVRPCCCICTSQISSMCALRSNNPMGIPANSF</sequence>
<dbReference type="Proteomes" id="UP000476176">
    <property type="component" value="Unassembled WGS sequence"/>
</dbReference>
<dbReference type="EMBL" id="QXGB01001367">
    <property type="protein sequence ID" value="KAE9191987.1"/>
    <property type="molecule type" value="Genomic_DNA"/>
</dbReference>
<dbReference type="Proteomes" id="UP000488956">
    <property type="component" value="Unassembled WGS sequence"/>
</dbReference>
<comment type="caution">
    <text evidence="5">The sequence shown here is derived from an EMBL/GenBank/DDBJ whole genome shotgun (WGS) entry which is preliminary data.</text>
</comment>
<name>A0A6A3X3H9_9STRA</name>
<accession>A0A6A3X3H9</accession>
<evidence type="ECO:0000313" key="10">
    <source>
        <dbReference type="Proteomes" id="UP000476176"/>
    </source>
</evidence>
<evidence type="ECO:0000313" key="3">
    <source>
        <dbReference type="EMBL" id="KAE9088023.1"/>
    </source>
</evidence>
<keyword evidence="7" id="KW-1185">Reference proteome</keyword>
<dbReference type="Proteomes" id="UP000460718">
    <property type="component" value="Unassembled WGS sequence"/>
</dbReference>
<feature type="signal peptide" evidence="1">
    <location>
        <begin position="1"/>
        <end position="22"/>
    </location>
</feature>
<evidence type="ECO:0000256" key="1">
    <source>
        <dbReference type="SAM" id="SignalP"/>
    </source>
</evidence>
<evidence type="ECO:0000313" key="2">
    <source>
        <dbReference type="EMBL" id="KAE8992974.1"/>
    </source>
</evidence>
<dbReference type="EMBL" id="QXFX01000597">
    <property type="protein sequence ID" value="KAE9110003.1"/>
    <property type="molecule type" value="Genomic_DNA"/>
</dbReference>
<evidence type="ECO:0000313" key="4">
    <source>
        <dbReference type="EMBL" id="KAE9110003.1"/>
    </source>
</evidence>
<protein>
    <recommendedName>
        <fullName evidence="12">RxLR effector protein</fullName>
    </recommendedName>
</protein>
<evidence type="ECO:0008006" key="12">
    <source>
        <dbReference type="Google" id="ProtNLM"/>
    </source>
</evidence>
<evidence type="ECO:0000313" key="9">
    <source>
        <dbReference type="Proteomes" id="UP000460718"/>
    </source>
</evidence>
<reference evidence="7 8" key="1">
    <citation type="submission" date="2018-08" db="EMBL/GenBank/DDBJ databases">
        <title>Genomic investigation of the strawberry pathogen Phytophthora fragariae indicates pathogenicity is determined by transcriptional variation in three key races.</title>
        <authorList>
            <person name="Adams T.M."/>
            <person name="Armitage A.D."/>
            <person name="Sobczyk M.K."/>
            <person name="Bates H.J."/>
            <person name="Dunwell J.M."/>
            <person name="Nellist C.F."/>
            <person name="Harrison R.J."/>
        </authorList>
    </citation>
    <scope>NUCLEOTIDE SEQUENCE [LARGE SCALE GENOMIC DNA]</scope>
    <source>
        <strain evidence="6 10">BC-23</strain>
        <strain evidence="5 7">NOV-27</strain>
        <strain evidence="3 8">NOV-71</strain>
        <strain evidence="4 11">ONT-3</strain>
        <strain evidence="2 9">SCRP245</strain>
    </source>
</reference>
<dbReference type="EMBL" id="QXFZ01001587">
    <property type="protein sequence ID" value="KAE9088023.1"/>
    <property type="molecule type" value="Genomic_DNA"/>
</dbReference>
<dbReference type="Proteomes" id="UP000433483">
    <property type="component" value="Unassembled WGS sequence"/>
</dbReference>
<evidence type="ECO:0000313" key="11">
    <source>
        <dbReference type="Proteomes" id="UP000488956"/>
    </source>
</evidence>
<dbReference type="EMBL" id="QXFW01001302">
    <property type="protein sequence ID" value="KAE8992974.1"/>
    <property type="molecule type" value="Genomic_DNA"/>
</dbReference>
<dbReference type="Proteomes" id="UP000441208">
    <property type="component" value="Unassembled WGS sequence"/>
</dbReference>
<feature type="chain" id="PRO_5036166627" description="RxLR effector protein" evidence="1">
    <location>
        <begin position="23"/>
        <end position="72"/>
    </location>
</feature>